<proteinExistence type="predicted"/>
<dbReference type="OrthoDB" id="9770528at2"/>
<evidence type="ECO:0000256" key="2">
    <source>
        <dbReference type="PIRSR" id="PIRSR639069-2"/>
    </source>
</evidence>
<dbReference type="SUPFAM" id="SSF53474">
    <property type="entry name" value="alpha/beta-Hydrolases"/>
    <property type="match status" value="1"/>
</dbReference>
<dbReference type="InterPro" id="IPR029058">
    <property type="entry name" value="AB_hydrolase_fold"/>
</dbReference>
<feature type="active site" description="Charge relay system" evidence="1">
    <location>
        <position position="305"/>
    </location>
</feature>
<feature type="domain" description="Acetyl xylan esterase" evidence="3">
    <location>
        <begin position="1"/>
        <end position="320"/>
    </location>
</feature>
<reference evidence="5" key="1">
    <citation type="submission" date="2016-10" db="EMBL/GenBank/DDBJ databases">
        <authorList>
            <person name="Varghese N."/>
            <person name="Submissions S."/>
        </authorList>
    </citation>
    <scope>NUCLEOTIDE SEQUENCE [LARGE SCALE GENOMIC DNA]</scope>
    <source>
        <strain evidence="5">CGMCC 1.10369</strain>
    </source>
</reference>
<dbReference type="PANTHER" id="PTHR40111:SF1">
    <property type="entry name" value="CEPHALOSPORIN-C DEACETYLASE"/>
    <property type="match status" value="1"/>
</dbReference>
<accession>A0A1H0JP97</accession>
<dbReference type="PANTHER" id="PTHR40111">
    <property type="entry name" value="CEPHALOSPORIN-C DEACETYLASE"/>
    <property type="match status" value="1"/>
</dbReference>
<name>A0A1H0JP97_9BACI</name>
<dbReference type="Gene3D" id="3.40.50.1820">
    <property type="entry name" value="alpha/beta hydrolase"/>
    <property type="match status" value="1"/>
</dbReference>
<dbReference type="STRING" id="745820.SAMN04488053_11434"/>
<organism evidence="4 5">
    <name type="scientific">Alkalicoccus daliensis</name>
    <dbReference type="NCBI Taxonomy" id="745820"/>
    <lineage>
        <taxon>Bacteria</taxon>
        <taxon>Bacillati</taxon>
        <taxon>Bacillota</taxon>
        <taxon>Bacilli</taxon>
        <taxon>Bacillales</taxon>
        <taxon>Bacillaceae</taxon>
        <taxon>Alkalicoccus</taxon>
    </lineage>
</organism>
<feature type="active site" description="Nucleophile" evidence="1">
    <location>
        <position position="186"/>
    </location>
</feature>
<dbReference type="InterPro" id="IPR039069">
    <property type="entry name" value="CE7"/>
</dbReference>
<keyword evidence="5" id="KW-1185">Reference proteome</keyword>
<sequence length="321" mass="36414">MPLIDLPLDKLYTYNGRMAKPNDFDAYWDRALQELQDTHSEVEISKSSFQTSFADCYDLYFTGVKGARIYAKYVQPHHPPEGKDTFPAVLEFHGYSMNSGDWTSKLAYAAAGYAVFSMDVRGQGGKSEDPGGVQGNTLEGHIIRGAAEGEDSLFFRNVYLDTVQLARIVMKMKEIDETDVSVTGWSQGGGLTLACAALEPRVKKAAAVYPFLSDYLRVWEMDLAVDAYKEMRTHFRRHDPTHERKEEFFARLNYIDIRHLMPRIKGEIMMGTGLMDTVCPPSTQFAAYNNITSKKEVVIYPDFAHENLPGMHDRIWSFLTK</sequence>
<dbReference type="RefSeq" id="WP_090843927.1">
    <property type="nucleotide sequence ID" value="NZ_FNIL01000014.1"/>
</dbReference>
<evidence type="ECO:0000256" key="1">
    <source>
        <dbReference type="PIRSR" id="PIRSR639069-1"/>
    </source>
</evidence>
<dbReference type="GO" id="GO:0052689">
    <property type="term" value="F:carboxylic ester hydrolase activity"/>
    <property type="evidence" value="ECO:0007669"/>
    <property type="project" value="TreeGrafter"/>
</dbReference>
<dbReference type="EMBL" id="FNIL01000014">
    <property type="protein sequence ID" value="SDO45319.1"/>
    <property type="molecule type" value="Genomic_DNA"/>
</dbReference>
<dbReference type="AlphaFoldDB" id="A0A1H0JP97"/>
<evidence type="ECO:0000313" key="5">
    <source>
        <dbReference type="Proteomes" id="UP000198778"/>
    </source>
</evidence>
<feature type="active site" description="Charge relay system" evidence="1">
    <location>
        <position position="276"/>
    </location>
</feature>
<dbReference type="Pfam" id="PF05448">
    <property type="entry name" value="AXE1"/>
    <property type="match status" value="1"/>
</dbReference>
<evidence type="ECO:0000259" key="3">
    <source>
        <dbReference type="Pfam" id="PF05448"/>
    </source>
</evidence>
<protein>
    <submittedName>
        <fullName evidence="4">Cephalosporin-C deacetylase</fullName>
    </submittedName>
</protein>
<evidence type="ECO:0000313" key="4">
    <source>
        <dbReference type="EMBL" id="SDO45319.1"/>
    </source>
</evidence>
<dbReference type="Proteomes" id="UP000198778">
    <property type="component" value="Unassembled WGS sequence"/>
</dbReference>
<dbReference type="InterPro" id="IPR008391">
    <property type="entry name" value="AXE1_dom"/>
</dbReference>
<dbReference type="GO" id="GO:0005976">
    <property type="term" value="P:polysaccharide metabolic process"/>
    <property type="evidence" value="ECO:0007669"/>
    <property type="project" value="TreeGrafter"/>
</dbReference>
<gene>
    <name evidence="4" type="ORF">SAMN04488053_11434</name>
</gene>
<feature type="binding site" evidence="2">
    <location>
        <position position="95"/>
    </location>
    <ligand>
        <name>substrate</name>
    </ligand>
</feature>